<dbReference type="EMBL" id="KE721000">
    <property type="protein sequence ID" value="ERF73007.1"/>
    <property type="molecule type" value="Genomic_DNA"/>
</dbReference>
<organism evidence="2 3">
    <name type="scientific">Endocarpon pusillum (strain Z07020 / HMAS-L-300199)</name>
    <name type="common">Lichen-forming fungus</name>
    <dbReference type="NCBI Taxonomy" id="1263415"/>
    <lineage>
        <taxon>Eukaryota</taxon>
        <taxon>Fungi</taxon>
        <taxon>Dikarya</taxon>
        <taxon>Ascomycota</taxon>
        <taxon>Pezizomycotina</taxon>
        <taxon>Eurotiomycetes</taxon>
        <taxon>Chaetothyriomycetidae</taxon>
        <taxon>Verrucariales</taxon>
        <taxon>Verrucariaceae</taxon>
        <taxon>Endocarpon</taxon>
    </lineage>
</organism>
<reference evidence="3" key="1">
    <citation type="journal article" date="2014" name="BMC Genomics">
        <title>Genome characteristics reveal the impact of lichenization on lichen-forming fungus Endocarpon pusillum Hedwig (Verrucariales, Ascomycota).</title>
        <authorList>
            <person name="Wang Y.-Y."/>
            <person name="Liu B."/>
            <person name="Zhang X.-Y."/>
            <person name="Zhou Q.-M."/>
            <person name="Zhang T."/>
            <person name="Li H."/>
            <person name="Yu Y.-F."/>
            <person name="Zhang X.-L."/>
            <person name="Hao X.-Y."/>
            <person name="Wang M."/>
            <person name="Wang L."/>
            <person name="Wei J.-C."/>
        </authorList>
    </citation>
    <scope>NUCLEOTIDE SEQUENCE [LARGE SCALE GENOMIC DNA]</scope>
    <source>
        <strain evidence="3">Z07020 / HMAS-L-300199</strain>
    </source>
</reference>
<feature type="compositionally biased region" description="Low complexity" evidence="1">
    <location>
        <begin position="478"/>
        <end position="489"/>
    </location>
</feature>
<gene>
    <name evidence="2" type="ORF">EPUS_07101</name>
</gene>
<evidence type="ECO:0000313" key="2">
    <source>
        <dbReference type="EMBL" id="ERF73007.1"/>
    </source>
</evidence>
<dbReference type="Proteomes" id="UP000019373">
    <property type="component" value="Unassembled WGS sequence"/>
</dbReference>
<dbReference type="PANTHER" id="PTHR38166">
    <property type="entry name" value="C2H2-TYPE DOMAIN-CONTAINING PROTEIN-RELATED"/>
    <property type="match status" value="1"/>
</dbReference>
<dbReference type="AlphaFoldDB" id="U1G6K1"/>
<protein>
    <submittedName>
        <fullName evidence="2">Uncharacterized protein</fullName>
    </submittedName>
</protein>
<dbReference type="RefSeq" id="XP_007801322.1">
    <property type="nucleotide sequence ID" value="XM_007803131.1"/>
</dbReference>
<evidence type="ECO:0000313" key="3">
    <source>
        <dbReference type="Proteomes" id="UP000019373"/>
    </source>
</evidence>
<accession>U1G6K1</accession>
<proteinExistence type="predicted"/>
<dbReference type="HOGENOM" id="CLU_453421_0_0_1"/>
<feature type="compositionally biased region" description="Basic residues" evidence="1">
    <location>
        <begin position="218"/>
        <end position="229"/>
    </location>
</feature>
<dbReference type="OrthoDB" id="4161727at2759"/>
<dbReference type="PANTHER" id="PTHR38166:SF1">
    <property type="entry name" value="C2H2-TYPE DOMAIN-CONTAINING PROTEIN"/>
    <property type="match status" value="1"/>
</dbReference>
<feature type="region of interest" description="Disordered" evidence="1">
    <location>
        <begin position="561"/>
        <end position="602"/>
    </location>
</feature>
<name>U1G6K1_ENDPU</name>
<feature type="region of interest" description="Disordered" evidence="1">
    <location>
        <begin position="471"/>
        <end position="493"/>
    </location>
</feature>
<feature type="compositionally biased region" description="Polar residues" evidence="1">
    <location>
        <begin position="591"/>
        <end position="602"/>
    </location>
</feature>
<dbReference type="GeneID" id="19241988"/>
<sequence>MDTVVLPRYSLPRKARTYTKPQPDNKRELRGTLSSSAHHGIDLKQSCSKKFIDVFTRASQTQVIASNQIESPLDTSPILAEIGDMITCSQKAIDRTYGLEKFIFPIAAALGLYEDQSAKQIINRSFLTIHVGSVFRKAAVGESGHLGDEIRTPIVCGASPNSDVASEEVNTISMLFAKLSPAHQDASITLAPGDGAEDGRQQEHREEDEDDGENYKQPKGRKSRGKGPRKQNEFACPFFKHDPRKYGGRGGCREYSHEKVGNLLRDHIGNKHLRDNDIDATMWLRLKETKNLRGAARYREMYALLFPDDQAGIQNPYYHEQEFSASLPGRGHNLPIAELTAAALEQVENIKLLDMERAEKETQIRVHAELDLDQIQIDLDAQILKSKEAAREKKLHERLACNEELDEVRREMSQRRQSIENRLESILHGQGPDMSTETSIEYAEAGGRTGIAIDENQSVAGDQRGVSEMGRAIPTTPSSTIASNIQSSSGIGAGNSWTSNGRLLAMEAFETGLQNTPAFTHQASRANALKGHSGNDVGNIVVVQKAKDNFNEWQHTRNDFDGAVVGSQLKATPTSSRQFEESRGSAVAPSKQVTSSSAHHPR</sequence>
<keyword evidence="3" id="KW-1185">Reference proteome</keyword>
<feature type="region of interest" description="Disordered" evidence="1">
    <location>
        <begin position="187"/>
        <end position="234"/>
    </location>
</feature>
<evidence type="ECO:0000256" key="1">
    <source>
        <dbReference type="SAM" id="MobiDB-lite"/>
    </source>
</evidence>